<evidence type="ECO:0000313" key="9">
    <source>
        <dbReference type="EMBL" id="MBB3021931.1"/>
    </source>
</evidence>
<evidence type="ECO:0000256" key="4">
    <source>
        <dbReference type="ARBA" id="ARBA00022729"/>
    </source>
</evidence>
<dbReference type="InterPro" id="IPR003760">
    <property type="entry name" value="PnrA-like"/>
</dbReference>
<proteinExistence type="inferred from homology"/>
<comment type="subcellular location">
    <subcellularLocation>
        <location evidence="1">Cell membrane</location>
        <topology evidence="1">Lipid-anchor</topology>
    </subcellularLocation>
</comment>
<evidence type="ECO:0000256" key="3">
    <source>
        <dbReference type="ARBA" id="ARBA00022475"/>
    </source>
</evidence>
<dbReference type="Proteomes" id="UP000568050">
    <property type="component" value="Unassembled WGS sequence"/>
</dbReference>
<evidence type="ECO:0000259" key="8">
    <source>
        <dbReference type="Pfam" id="PF02608"/>
    </source>
</evidence>
<accession>A0A839QV96</accession>
<reference evidence="9 10" key="1">
    <citation type="submission" date="2020-08" db="EMBL/GenBank/DDBJ databases">
        <title>Sequencing the genomes of 1000 actinobacteria strains.</title>
        <authorList>
            <person name="Klenk H.-P."/>
        </authorList>
    </citation>
    <scope>NUCLEOTIDE SEQUENCE [LARGE SCALE GENOMIC DNA]</scope>
    <source>
        <strain evidence="9 10">DSM 23040</strain>
    </source>
</reference>
<evidence type="ECO:0000313" key="10">
    <source>
        <dbReference type="Proteomes" id="UP000568050"/>
    </source>
</evidence>
<dbReference type="InterPro" id="IPR028082">
    <property type="entry name" value="Peripla_BP_I"/>
</dbReference>
<gene>
    <name evidence="9" type="ORF">FHX50_000179</name>
</gene>
<dbReference type="PANTHER" id="PTHR34296">
    <property type="entry name" value="TRANSCRIPTIONAL ACTIVATOR PROTEIN MED"/>
    <property type="match status" value="1"/>
</dbReference>
<dbReference type="InterPro" id="IPR050957">
    <property type="entry name" value="BMP_lipoprotein"/>
</dbReference>
<organism evidence="9 10">
    <name type="scientific">Helcobacillus massiliensis</name>
    <dbReference type="NCBI Taxonomy" id="521392"/>
    <lineage>
        <taxon>Bacteria</taxon>
        <taxon>Bacillati</taxon>
        <taxon>Actinomycetota</taxon>
        <taxon>Actinomycetes</taxon>
        <taxon>Micrococcales</taxon>
        <taxon>Dermabacteraceae</taxon>
        <taxon>Helcobacillus</taxon>
    </lineage>
</organism>
<evidence type="ECO:0000256" key="1">
    <source>
        <dbReference type="ARBA" id="ARBA00004193"/>
    </source>
</evidence>
<dbReference type="RefSeq" id="WP_183373600.1">
    <property type="nucleotide sequence ID" value="NZ_CBCSFZ010000003.1"/>
</dbReference>
<keyword evidence="4 7" id="KW-0732">Signal</keyword>
<dbReference type="PROSITE" id="PS51257">
    <property type="entry name" value="PROKAR_LIPOPROTEIN"/>
    <property type="match status" value="1"/>
</dbReference>
<dbReference type="Gene3D" id="3.40.50.2300">
    <property type="match status" value="2"/>
</dbReference>
<keyword evidence="6" id="KW-0449">Lipoprotein</keyword>
<dbReference type="AlphaFoldDB" id="A0A839QV96"/>
<dbReference type="GO" id="GO:0005886">
    <property type="term" value="C:plasma membrane"/>
    <property type="evidence" value="ECO:0007669"/>
    <property type="project" value="UniProtKB-SubCell"/>
</dbReference>
<sequence>MKSTAARAAAILGAGALLLSACGAPPEEQKGAGGDSSAPKDYKACMVSDQGGFDDKSFNESGHDGLVAIKDQTGAEIQTAESSSPADFQPNLQNMLNQGCTLTYTVGFLLAGSTATAAKANPDAHYAIIDSPALDSDGNPIEVENVKPILFDTAQASYLAGYLAAGMSETGVVATYGGMKIPSVTIFMDGFVDGVAKYNEVHGTDVKVLGWNKDKQDGSFSGDFEDQTKGKTLTEGFISQKADIIMPVAGPVGAGTLAAAKEHDGTKVIWVDADGVKTNPDSKEVILTSVMKGIAPAVEDVAAADMAGKFSNEPYVGTLENEGVSLAPFYDFDSKVPADLKKEIDSLKQDIIDGKVTVDSPSSPK</sequence>
<dbReference type="CDD" id="cd06354">
    <property type="entry name" value="PBP1_PrnA-like"/>
    <property type="match status" value="1"/>
</dbReference>
<evidence type="ECO:0000256" key="2">
    <source>
        <dbReference type="ARBA" id="ARBA00008610"/>
    </source>
</evidence>
<keyword evidence="5" id="KW-0472">Membrane</keyword>
<comment type="caution">
    <text evidence="9">The sequence shown here is derived from an EMBL/GenBank/DDBJ whole genome shotgun (WGS) entry which is preliminary data.</text>
</comment>
<feature type="domain" description="ABC transporter substrate-binding protein PnrA-like" evidence="8">
    <location>
        <begin position="45"/>
        <end position="327"/>
    </location>
</feature>
<protein>
    <submittedName>
        <fullName evidence="9">Basic membrane protein A</fullName>
    </submittedName>
</protein>
<comment type="similarity">
    <text evidence="2">Belongs to the BMP lipoprotein family.</text>
</comment>
<dbReference type="SUPFAM" id="SSF53822">
    <property type="entry name" value="Periplasmic binding protein-like I"/>
    <property type="match status" value="1"/>
</dbReference>
<name>A0A839QV96_9MICO</name>
<evidence type="ECO:0000256" key="6">
    <source>
        <dbReference type="ARBA" id="ARBA00023288"/>
    </source>
</evidence>
<dbReference type="Pfam" id="PF02608">
    <property type="entry name" value="Bmp"/>
    <property type="match status" value="1"/>
</dbReference>
<dbReference type="PANTHER" id="PTHR34296:SF2">
    <property type="entry name" value="ABC TRANSPORTER GUANOSINE-BINDING PROTEIN NUPN"/>
    <property type="match status" value="1"/>
</dbReference>
<evidence type="ECO:0000256" key="5">
    <source>
        <dbReference type="ARBA" id="ARBA00023136"/>
    </source>
</evidence>
<keyword evidence="3" id="KW-1003">Cell membrane</keyword>
<feature type="signal peptide" evidence="7">
    <location>
        <begin position="1"/>
        <end position="23"/>
    </location>
</feature>
<dbReference type="EMBL" id="JACHWP010000001">
    <property type="protein sequence ID" value="MBB3021931.1"/>
    <property type="molecule type" value="Genomic_DNA"/>
</dbReference>
<evidence type="ECO:0000256" key="7">
    <source>
        <dbReference type="SAM" id="SignalP"/>
    </source>
</evidence>
<feature type="chain" id="PRO_5033036159" evidence="7">
    <location>
        <begin position="24"/>
        <end position="365"/>
    </location>
</feature>
<keyword evidence="10" id="KW-1185">Reference proteome</keyword>